<evidence type="ECO:0000256" key="1">
    <source>
        <dbReference type="SAM" id="Phobius"/>
    </source>
</evidence>
<dbReference type="Proteomes" id="UP000000641">
    <property type="component" value="Chromosome"/>
</dbReference>
<dbReference type="EnsemblBacteria" id="ABL77411">
    <property type="protein sequence ID" value="ABL77411"/>
    <property type="gene ID" value="Tpen_0001"/>
</dbReference>
<keyword evidence="1" id="KW-0472">Membrane</keyword>
<proteinExistence type="predicted"/>
<feature type="transmembrane region" description="Helical" evidence="1">
    <location>
        <begin position="124"/>
        <end position="144"/>
    </location>
</feature>
<feature type="transmembrane region" description="Helical" evidence="1">
    <location>
        <begin position="231"/>
        <end position="251"/>
    </location>
</feature>
<dbReference type="InterPro" id="IPR036938">
    <property type="entry name" value="PAP2/HPO_sf"/>
</dbReference>
<accession>A1RW31</accession>
<dbReference type="EMBL" id="CP000505">
    <property type="protein sequence ID" value="ABL77411.1"/>
    <property type="molecule type" value="Genomic_DNA"/>
</dbReference>
<dbReference type="GeneID" id="4602200"/>
<dbReference type="SUPFAM" id="SSF48317">
    <property type="entry name" value="Acid phosphatase/Vanadium-dependent haloperoxidase"/>
    <property type="match status" value="1"/>
</dbReference>
<keyword evidence="1" id="KW-1133">Transmembrane helix</keyword>
<protein>
    <submittedName>
        <fullName evidence="3">Phosphoesterase, PA-phosphatase related</fullName>
    </submittedName>
</protein>
<dbReference type="PANTHER" id="PTHR14969">
    <property type="entry name" value="SPHINGOSINE-1-PHOSPHATE PHOSPHOHYDROLASE"/>
    <property type="match status" value="1"/>
</dbReference>
<feature type="transmembrane region" description="Helical" evidence="1">
    <location>
        <begin position="7"/>
        <end position="26"/>
    </location>
</feature>
<keyword evidence="4" id="KW-1185">Reference proteome</keyword>
<dbReference type="OrthoDB" id="10182at2157"/>
<keyword evidence="1" id="KW-0812">Transmembrane</keyword>
<name>A1RW31_THEPD</name>
<feature type="transmembrane region" description="Helical" evidence="1">
    <location>
        <begin position="46"/>
        <end position="79"/>
    </location>
</feature>
<dbReference type="Pfam" id="PF01569">
    <property type="entry name" value="PAP2"/>
    <property type="match status" value="1"/>
</dbReference>
<evidence type="ECO:0000313" key="4">
    <source>
        <dbReference type="Proteomes" id="UP000000641"/>
    </source>
</evidence>
<dbReference type="HOGENOM" id="CLU_068892_2_0_2"/>
<dbReference type="AlphaFoldDB" id="A1RW31"/>
<dbReference type="RefSeq" id="WP_011751676.1">
    <property type="nucleotide sequence ID" value="NC_008698.1"/>
</dbReference>
<dbReference type="SMART" id="SM00014">
    <property type="entry name" value="acidPPc"/>
    <property type="match status" value="1"/>
</dbReference>
<feature type="transmembrane region" description="Helical" evidence="1">
    <location>
        <begin position="203"/>
        <end position="219"/>
    </location>
</feature>
<dbReference type="eggNOG" id="arCOG03058">
    <property type="taxonomic scope" value="Archaea"/>
</dbReference>
<feature type="domain" description="Phosphatidic acid phosphatase type 2/haloperoxidase" evidence="2">
    <location>
        <begin position="61"/>
        <end position="167"/>
    </location>
</feature>
<dbReference type="Gene3D" id="1.20.144.10">
    <property type="entry name" value="Phosphatidic acid phosphatase type 2/haloperoxidase"/>
    <property type="match status" value="1"/>
</dbReference>
<feature type="transmembrane region" description="Helical" evidence="1">
    <location>
        <begin position="177"/>
        <end position="197"/>
    </location>
</feature>
<gene>
    <name evidence="3" type="ordered locus">Tpen_0001</name>
</gene>
<reference evidence="4" key="1">
    <citation type="journal article" date="2008" name="J. Bacteriol.">
        <title>Genome sequence of Thermofilum pendens reveals an exceptional loss of biosynthetic pathways without genome reduction.</title>
        <authorList>
            <person name="Anderson I."/>
            <person name="Rodriguez J."/>
            <person name="Susanti D."/>
            <person name="Porat I."/>
            <person name="Reich C."/>
            <person name="Ulrich L.E."/>
            <person name="Elkins J.G."/>
            <person name="Mavromatis K."/>
            <person name="Lykidis A."/>
            <person name="Kim E."/>
            <person name="Thompson L.S."/>
            <person name="Nolan M."/>
            <person name="Land M."/>
            <person name="Copeland A."/>
            <person name="Lapidus A."/>
            <person name="Lucas S."/>
            <person name="Detter C."/>
            <person name="Zhulin I.B."/>
            <person name="Olsen G.J."/>
            <person name="Whitman W."/>
            <person name="Mukhopadhyay B."/>
            <person name="Bristow J."/>
            <person name="Kyrpides N."/>
        </authorList>
    </citation>
    <scope>NUCLEOTIDE SEQUENCE [LARGE SCALE GENOMIC DNA]</scope>
    <source>
        <strain evidence="4">DSM 2475 / Hrk 5</strain>
    </source>
</reference>
<organism evidence="3 4">
    <name type="scientific">Thermofilum pendens (strain DSM 2475 / Hrk 5)</name>
    <dbReference type="NCBI Taxonomy" id="368408"/>
    <lineage>
        <taxon>Archaea</taxon>
        <taxon>Thermoproteota</taxon>
        <taxon>Thermoprotei</taxon>
        <taxon>Thermofilales</taxon>
        <taxon>Thermofilaceae</taxon>
        <taxon>Thermofilum</taxon>
    </lineage>
</organism>
<dbReference type="PANTHER" id="PTHR14969:SF13">
    <property type="entry name" value="AT30094P"/>
    <property type="match status" value="1"/>
</dbReference>
<evidence type="ECO:0000313" key="3">
    <source>
        <dbReference type="EMBL" id="ABL77411.1"/>
    </source>
</evidence>
<sequence>MARSKLDYLFAAVSVLLLVSPLIAYLTGNWVGFWRLATNLGDEPAYVALAVVLYFLVDQGLGFSVLLALSTTAWLNVVVKNTLRLPRPPRELWLANAEGYGFPSGHSQTSTTFWSSLSLKTRRLGVVVLGVAVVAIVGASRIMLNVHYPWDVAGGIALGLAVSYASYYLFDRLPGKASLSSAVLAVYGLAVGGLYLVVADATIARIGGLIVGLSVYPLVSEKVSLAGKPLAWRAVLAAVALVVAMLLTTVAKAQPVPVQFIAYLATGATVVSLPLLLKRAEKA</sequence>
<feature type="transmembrane region" description="Helical" evidence="1">
    <location>
        <begin position="150"/>
        <end position="170"/>
    </location>
</feature>
<dbReference type="KEGG" id="tpe:Tpen_0001"/>
<dbReference type="InterPro" id="IPR000326">
    <property type="entry name" value="PAP2/HPO"/>
</dbReference>
<evidence type="ECO:0000259" key="2">
    <source>
        <dbReference type="SMART" id="SM00014"/>
    </source>
</evidence>
<feature type="transmembrane region" description="Helical" evidence="1">
    <location>
        <begin position="257"/>
        <end position="277"/>
    </location>
</feature>